<feature type="compositionally biased region" description="Basic residues" evidence="1">
    <location>
        <begin position="15"/>
        <end position="50"/>
    </location>
</feature>
<protein>
    <submittedName>
        <fullName evidence="2">Uncharacterized protein</fullName>
    </submittedName>
</protein>
<reference evidence="2 3" key="1">
    <citation type="journal article" date="2021" name="Elife">
        <title>Chloroplast acquisition without the gene transfer in kleptoplastic sea slugs, Plakobranchus ocellatus.</title>
        <authorList>
            <person name="Maeda T."/>
            <person name="Takahashi S."/>
            <person name="Yoshida T."/>
            <person name="Shimamura S."/>
            <person name="Takaki Y."/>
            <person name="Nagai Y."/>
            <person name="Toyoda A."/>
            <person name="Suzuki Y."/>
            <person name="Arimoto A."/>
            <person name="Ishii H."/>
            <person name="Satoh N."/>
            <person name="Nishiyama T."/>
            <person name="Hasebe M."/>
            <person name="Maruyama T."/>
            <person name="Minagawa J."/>
            <person name="Obokata J."/>
            <person name="Shigenobu S."/>
        </authorList>
    </citation>
    <scope>NUCLEOTIDE SEQUENCE [LARGE SCALE GENOMIC DNA]</scope>
</reference>
<feature type="compositionally biased region" description="Basic and acidic residues" evidence="1">
    <location>
        <begin position="81"/>
        <end position="94"/>
    </location>
</feature>
<feature type="region of interest" description="Disordered" evidence="1">
    <location>
        <begin position="1"/>
        <end position="94"/>
    </location>
</feature>
<keyword evidence="3" id="KW-1185">Reference proteome</keyword>
<accession>A0AAV4DP73</accession>
<sequence>MEYQLGEELVDDIRRKRRGRKERRRKGRSWSRKRRKKGIRTSRRTKRRGGGGKVQSLYDDLDPLDISFAGEIPGREQAGTEMKEEQTRRAAETK</sequence>
<dbReference type="AlphaFoldDB" id="A0AAV4DP73"/>
<organism evidence="2 3">
    <name type="scientific">Plakobranchus ocellatus</name>
    <dbReference type="NCBI Taxonomy" id="259542"/>
    <lineage>
        <taxon>Eukaryota</taxon>
        <taxon>Metazoa</taxon>
        <taxon>Spiralia</taxon>
        <taxon>Lophotrochozoa</taxon>
        <taxon>Mollusca</taxon>
        <taxon>Gastropoda</taxon>
        <taxon>Heterobranchia</taxon>
        <taxon>Euthyneura</taxon>
        <taxon>Panpulmonata</taxon>
        <taxon>Sacoglossa</taxon>
        <taxon>Placobranchoidea</taxon>
        <taxon>Plakobranchidae</taxon>
        <taxon>Plakobranchus</taxon>
    </lineage>
</organism>
<name>A0AAV4DP73_9GAST</name>
<gene>
    <name evidence="2" type="ORF">PoB_007246900</name>
</gene>
<proteinExistence type="predicted"/>
<evidence type="ECO:0000313" key="2">
    <source>
        <dbReference type="EMBL" id="GFO45964.1"/>
    </source>
</evidence>
<evidence type="ECO:0000256" key="1">
    <source>
        <dbReference type="SAM" id="MobiDB-lite"/>
    </source>
</evidence>
<comment type="caution">
    <text evidence="2">The sequence shown here is derived from an EMBL/GenBank/DDBJ whole genome shotgun (WGS) entry which is preliminary data.</text>
</comment>
<dbReference type="Proteomes" id="UP000735302">
    <property type="component" value="Unassembled WGS sequence"/>
</dbReference>
<dbReference type="EMBL" id="BLXT01008122">
    <property type="protein sequence ID" value="GFO45964.1"/>
    <property type="molecule type" value="Genomic_DNA"/>
</dbReference>
<evidence type="ECO:0000313" key="3">
    <source>
        <dbReference type="Proteomes" id="UP000735302"/>
    </source>
</evidence>